<evidence type="ECO:0000313" key="1">
    <source>
        <dbReference type="EMBL" id="KAG2304974.1"/>
    </source>
</evidence>
<gene>
    <name evidence="1" type="ORF">Bca52824_033625</name>
</gene>
<organism evidence="1 2">
    <name type="scientific">Brassica carinata</name>
    <name type="common">Ethiopian mustard</name>
    <name type="synonym">Abyssinian cabbage</name>
    <dbReference type="NCBI Taxonomy" id="52824"/>
    <lineage>
        <taxon>Eukaryota</taxon>
        <taxon>Viridiplantae</taxon>
        <taxon>Streptophyta</taxon>
        <taxon>Embryophyta</taxon>
        <taxon>Tracheophyta</taxon>
        <taxon>Spermatophyta</taxon>
        <taxon>Magnoliopsida</taxon>
        <taxon>eudicotyledons</taxon>
        <taxon>Gunneridae</taxon>
        <taxon>Pentapetalae</taxon>
        <taxon>rosids</taxon>
        <taxon>malvids</taxon>
        <taxon>Brassicales</taxon>
        <taxon>Brassicaceae</taxon>
        <taxon>Brassiceae</taxon>
        <taxon>Brassica</taxon>
    </lineage>
</organism>
<accession>A0A8X7SJ30</accession>
<dbReference type="EMBL" id="JAAMPC010000007">
    <property type="protein sequence ID" value="KAG2304974.1"/>
    <property type="molecule type" value="Genomic_DNA"/>
</dbReference>
<sequence length="120" mass="13841">MPQGRVVGCSRSKRKRKEVDPFVEVYVARNEILKEKNRLFEKMVQMMERDHTHRVEHVVKVLNELPGVVKWSPFHIAALEHLIADLANRQGFMAFSSVDDKISYLEHRIGIKLSGGLKCS</sequence>
<comment type="caution">
    <text evidence="1">The sequence shown here is derived from an EMBL/GenBank/DDBJ whole genome shotgun (WGS) entry which is preliminary data.</text>
</comment>
<evidence type="ECO:0000313" key="2">
    <source>
        <dbReference type="Proteomes" id="UP000886595"/>
    </source>
</evidence>
<dbReference type="AlphaFoldDB" id="A0A8X7SJ30"/>
<reference evidence="1 2" key="1">
    <citation type="submission" date="2020-02" db="EMBL/GenBank/DDBJ databases">
        <authorList>
            <person name="Ma Q."/>
            <person name="Huang Y."/>
            <person name="Song X."/>
            <person name="Pei D."/>
        </authorList>
    </citation>
    <scope>NUCLEOTIDE SEQUENCE [LARGE SCALE GENOMIC DNA]</scope>
    <source>
        <strain evidence="1">Sxm20200214</strain>
        <tissue evidence="1">Leaf</tissue>
    </source>
</reference>
<proteinExistence type="predicted"/>
<dbReference type="Proteomes" id="UP000886595">
    <property type="component" value="Unassembled WGS sequence"/>
</dbReference>
<keyword evidence="2" id="KW-1185">Reference proteome</keyword>
<protein>
    <submittedName>
        <fullName evidence="1">Uncharacterized protein</fullName>
    </submittedName>
</protein>
<dbReference type="OrthoDB" id="1103500at2759"/>
<name>A0A8X7SJ30_BRACI</name>